<dbReference type="InterPro" id="IPR029045">
    <property type="entry name" value="ClpP/crotonase-like_dom_sf"/>
</dbReference>
<dbReference type="SUPFAM" id="SSF52096">
    <property type="entry name" value="ClpP/crotonase"/>
    <property type="match status" value="1"/>
</dbReference>
<evidence type="ECO:0000313" key="3">
    <source>
        <dbReference type="EMBL" id="AIE93735.1"/>
    </source>
</evidence>
<protein>
    <submittedName>
        <fullName evidence="3">Enoyl-CoA hydratase/carnithine racemase</fullName>
    </submittedName>
</protein>
<dbReference type="EMBL" id="KF900403">
    <property type="protein sequence ID" value="AIE93735.1"/>
    <property type="molecule type" value="Genomic_DNA"/>
</dbReference>
<accession>A0A075FPY6</accession>
<dbReference type="FunFam" id="1.10.12.10:FF:000001">
    <property type="entry name" value="Probable enoyl-CoA hydratase, mitochondrial"/>
    <property type="match status" value="1"/>
</dbReference>
<dbReference type="InterPro" id="IPR001753">
    <property type="entry name" value="Enoyl-CoA_hydra/iso"/>
</dbReference>
<dbReference type="AlphaFoldDB" id="A0A075FPY6"/>
<proteinExistence type="inferred from homology"/>
<sequence>MSLEKGLEYEHDMFIECFKSEDGKEGIAAFIEKRKANFKGK</sequence>
<dbReference type="Pfam" id="PF00378">
    <property type="entry name" value="ECH_1"/>
    <property type="match status" value="1"/>
</dbReference>
<dbReference type="GO" id="GO:0016836">
    <property type="term" value="F:hydro-lyase activity"/>
    <property type="evidence" value="ECO:0007669"/>
    <property type="project" value="UniProtKB-ARBA"/>
</dbReference>
<keyword evidence="2" id="KW-0456">Lyase</keyword>
<evidence type="ECO:0000256" key="2">
    <source>
        <dbReference type="ARBA" id="ARBA00023239"/>
    </source>
</evidence>
<comment type="similarity">
    <text evidence="1">Belongs to the enoyl-CoA hydratase/isomerase family.</text>
</comment>
<dbReference type="Gene3D" id="1.10.12.10">
    <property type="entry name" value="Lyase 2-enoyl-coa Hydratase, Chain A, domain 2"/>
    <property type="match status" value="1"/>
</dbReference>
<organism evidence="3">
    <name type="scientific">uncultured marine group II/III euryarchaeote AD1000_39_G05</name>
    <dbReference type="NCBI Taxonomy" id="1457764"/>
    <lineage>
        <taxon>Archaea</taxon>
        <taxon>Methanobacteriati</taxon>
        <taxon>Methanobacteriota</taxon>
        <taxon>environmental samples</taxon>
    </lineage>
</organism>
<name>A0A075FPY6_9EURY</name>
<dbReference type="InterPro" id="IPR014748">
    <property type="entry name" value="Enoyl-CoA_hydra_C"/>
</dbReference>
<reference evidence="3" key="1">
    <citation type="journal article" date="2014" name="Genome Biol. Evol.">
        <title>Pangenome evidence for extensive interdomain horizontal transfer affecting lineage core and shell genes in uncultured planktonic thaumarchaeota and euryarchaeota.</title>
        <authorList>
            <person name="Deschamps P."/>
            <person name="Zivanovic Y."/>
            <person name="Moreira D."/>
            <person name="Rodriguez-Valera F."/>
            <person name="Lopez-Garcia P."/>
        </authorList>
    </citation>
    <scope>NUCLEOTIDE SEQUENCE</scope>
</reference>
<evidence type="ECO:0000256" key="1">
    <source>
        <dbReference type="ARBA" id="ARBA00005254"/>
    </source>
</evidence>